<evidence type="ECO:0000259" key="7">
    <source>
        <dbReference type="SMART" id="SM00833"/>
    </source>
</evidence>
<dbReference type="SMART" id="SM00833">
    <property type="entry name" value="CobW_C"/>
    <property type="match status" value="1"/>
</dbReference>
<protein>
    <submittedName>
        <fullName evidence="10">Cobalamin synthesis protein/P47K family protein</fullName>
    </submittedName>
    <submittedName>
        <fullName evidence="9">GTP-binding protein</fullName>
    </submittedName>
</protein>
<reference evidence="10" key="2">
    <citation type="submission" date="2018-06" db="EMBL/GenBank/DDBJ databases">
        <authorList>
            <consortium name="Pathogen Informatics"/>
            <person name="Doyle S."/>
        </authorList>
    </citation>
    <scope>NUCLEOTIDE SEQUENCE [LARGE SCALE GENOMIC DNA]</scope>
    <source>
        <strain evidence="10">NCTC12218</strain>
    </source>
</reference>
<evidence type="ECO:0000313" key="9">
    <source>
        <dbReference type="EMBL" id="NHA34592.1"/>
    </source>
</evidence>
<dbReference type="RefSeq" id="WP_016424445.1">
    <property type="nucleotide sequence ID" value="NZ_CABKRV010000001.1"/>
</dbReference>
<comment type="catalytic activity">
    <reaction evidence="5">
        <text>GTP + H2O = GDP + phosphate + H(+)</text>
        <dbReference type="Rhea" id="RHEA:19669"/>
        <dbReference type="ChEBI" id="CHEBI:15377"/>
        <dbReference type="ChEBI" id="CHEBI:15378"/>
        <dbReference type="ChEBI" id="CHEBI:37565"/>
        <dbReference type="ChEBI" id="CHEBI:43474"/>
        <dbReference type="ChEBI" id="CHEBI:58189"/>
    </reaction>
    <physiologicalReaction direction="left-to-right" evidence="5">
        <dbReference type="Rhea" id="RHEA:19670"/>
    </physiologicalReaction>
</comment>
<dbReference type="GO" id="GO:0016787">
    <property type="term" value="F:hydrolase activity"/>
    <property type="evidence" value="ECO:0007669"/>
    <property type="project" value="UniProtKB-KW"/>
</dbReference>
<feature type="domain" description="CobW C-terminal" evidence="7">
    <location>
        <begin position="241"/>
        <end position="328"/>
    </location>
</feature>
<dbReference type="EMBL" id="LR962863">
    <property type="protein sequence ID" value="CAD7360492.1"/>
    <property type="molecule type" value="Genomic_DNA"/>
</dbReference>
<evidence type="ECO:0000256" key="1">
    <source>
        <dbReference type="ARBA" id="ARBA00022741"/>
    </source>
</evidence>
<dbReference type="InterPro" id="IPR003495">
    <property type="entry name" value="CobW/HypB/UreG_nucleotide-bd"/>
</dbReference>
<dbReference type="InterPro" id="IPR051316">
    <property type="entry name" value="Zinc-reg_GTPase_activator"/>
</dbReference>
<keyword evidence="1" id="KW-0547">Nucleotide-binding</keyword>
<evidence type="ECO:0000313" key="8">
    <source>
        <dbReference type="EMBL" id="CAD7360492.1"/>
    </source>
</evidence>
<dbReference type="InterPro" id="IPR027417">
    <property type="entry name" value="P-loop_NTPase"/>
</dbReference>
<dbReference type="PANTHER" id="PTHR13748">
    <property type="entry name" value="COBW-RELATED"/>
    <property type="match status" value="1"/>
</dbReference>
<sequence length="330" mass="37393">MLKNKTRLTIVNGFLGSGKTTFLNHYMTQILKKDEKVALIVNEFGDFDVDSRILKDYNVKQSILQGCICCDLQHDLIAVLYQLSQQENNVDHIIIEATGIANPIDVLIACQDPLIAQAFENPEAICIVDSSRFLSRQNYSKQTLDLLEDQVRASQTIVINKVDLLTNDSDLKEIVEAIETIAPKSRVLISDHGQVQQTVIENTGAEYTLPEHAHRHGHHAHHNHEHHHDGNHHHDHHHAHYTSLKYTFSSAISQAQLVQFILKLPENVLRLKGYVRLRESPNEMYLIQYAQGLPTIESVGDVDFPSSVVLIGEQLDEARLRNNLDVLQFS</sequence>
<dbReference type="AlphaFoldDB" id="A0A7Z7VY18"/>
<reference evidence="8 11" key="3">
    <citation type="submission" date="2020-11" db="EMBL/GenBank/DDBJ databases">
        <authorList>
            <consortium name="Pathogen Informatics"/>
        </authorList>
    </citation>
    <scope>NUCLEOTIDE SEQUENCE [LARGE SCALE GENOMIC DNA]</scope>
    <source>
        <strain evidence="8 11">NCTC12218</strain>
    </source>
</reference>
<evidence type="ECO:0000256" key="3">
    <source>
        <dbReference type="ARBA" id="ARBA00023186"/>
    </source>
</evidence>
<gene>
    <name evidence="10" type="primary">yjiA_3</name>
    <name evidence="9" type="ORF">C1O36_08710</name>
    <name evidence="10" type="ORF">NCTC12218_02168</name>
</gene>
<evidence type="ECO:0000313" key="10">
    <source>
        <dbReference type="EMBL" id="SUM90071.1"/>
    </source>
</evidence>
<proteinExistence type="inferred from homology"/>
<dbReference type="SUPFAM" id="SSF90002">
    <property type="entry name" value="Hypothetical protein YjiA, C-terminal domain"/>
    <property type="match status" value="1"/>
</dbReference>
<feature type="region of interest" description="Disordered" evidence="6">
    <location>
        <begin position="215"/>
        <end position="240"/>
    </location>
</feature>
<dbReference type="EMBL" id="POVK01000028">
    <property type="protein sequence ID" value="NHA34592.1"/>
    <property type="molecule type" value="Genomic_DNA"/>
</dbReference>
<comment type="similarity">
    <text evidence="4">Belongs to the SIMIBI class G3E GTPase family. ZNG1 subfamily.</text>
</comment>
<dbReference type="CDD" id="cd03112">
    <property type="entry name" value="CobW-like"/>
    <property type="match status" value="1"/>
</dbReference>
<dbReference type="InterPro" id="IPR036627">
    <property type="entry name" value="CobW-likC_sf"/>
</dbReference>
<evidence type="ECO:0000256" key="5">
    <source>
        <dbReference type="ARBA" id="ARBA00049117"/>
    </source>
</evidence>
<dbReference type="Gene3D" id="3.40.50.300">
    <property type="entry name" value="P-loop containing nucleotide triphosphate hydrolases"/>
    <property type="match status" value="1"/>
</dbReference>
<keyword evidence="3" id="KW-0143">Chaperone</keyword>
<dbReference type="EMBL" id="UHEF01000001">
    <property type="protein sequence ID" value="SUM90071.1"/>
    <property type="molecule type" value="Genomic_DNA"/>
</dbReference>
<dbReference type="GO" id="GO:0000166">
    <property type="term" value="F:nucleotide binding"/>
    <property type="evidence" value="ECO:0007669"/>
    <property type="project" value="UniProtKB-KW"/>
</dbReference>
<name>A0A7Z7VY18_STASC</name>
<evidence type="ECO:0000256" key="2">
    <source>
        <dbReference type="ARBA" id="ARBA00022801"/>
    </source>
</evidence>
<evidence type="ECO:0000313" key="12">
    <source>
        <dbReference type="Proteomes" id="UP000572988"/>
    </source>
</evidence>
<dbReference type="SUPFAM" id="SSF52540">
    <property type="entry name" value="P-loop containing nucleoside triphosphate hydrolases"/>
    <property type="match status" value="1"/>
</dbReference>
<accession>A0A7Z7VY18</accession>
<keyword evidence="12" id="KW-1185">Reference proteome</keyword>
<dbReference type="Pfam" id="PF02492">
    <property type="entry name" value="cobW"/>
    <property type="match status" value="1"/>
</dbReference>
<dbReference type="Proteomes" id="UP000572988">
    <property type="component" value="Unassembled WGS sequence"/>
</dbReference>
<keyword evidence="2" id="KW-0378">Hydrolase</keyword>
<dbReference type="GO" id="GO:0005737">
    <property type="term" value="C:cytoplasm"/>
    <property type="evidence" value="ECO:0007669"/>
    <property type="project" value="TreeGrafter"/>
</dbReference>
<dbReference type="PANTHER" id="PTHR13748:SF62">
    <property type="entry name" value="COBW DOMAIN-CONTAINING PROTEIN"/>
    <property type="match status" value="1"/>
</dbReference>
<dbReference type="Pfam" id="PF07683">
    <property type="entry name" value="CobW_C"/>
    <property type="match status" value="1"/>
</dbReference>
<organism evidence="10">
    <name type="scientific">Staphylococcus schleiferi</name>
    <dbReference type="NCBI Taxonomy" id="1295"/>
    <lineage>
        <taxon>Bacteria</taxon>
        <taxon>Bacillati</taxon>
        <taxon>Bacillota</taxon>
        <taxon>Bacilli</taxon>
        <taxon>Bacillales</taxon>
        <taxon>Staphylococcaceae</taxon>
        <taxon>Staphylococcus</taxon>
    </lineage>
</organism>
<dbReference type="Gene3D" id="3.30.1220.10">
    <property type="entry name" value="CobW-like, C-terminal domain"/>
    <property type="match status" value="1"/>
</dbReference>
<dbReference type="InterPro" id="IPR011629">
    <property type="entry name" value="CobW-like_C"/>
</dbReference>
<evidence type="ECO:0000313" key="11">
    <source>
        <dbReference type="Proteomes" id="UP000264146"/>
    </source>
</evidence>
<evidence type="ECO:0000256" key="6">
    <source>
        <dbReference type="SAM" id="MobiDB-lite"/>
    </source>
</evidence>
<dbReference type="Proteomes" id="UP000264146">
    <property type="component" value="Chromosome"/>
</dbReference>
<evidence type="ECO:0000256" key="4">
    <source>
        <dbReference type="ARBA" id="ARBA00034320"/>
    </source>
</evidence>
<reference evidence="9 12" key="1">
    <citation type="submission" date="2018-01" db="EMBL/GenBank/DDBJ databases">
        <title>Complete genome sequence of Staphylococcus Scheliferi isolated from human.</title>
        <authorList>
            <person name="Abouelkhair M.A."/>
            <person name="Bemis D.A."/>
            <person name="Kania S.A."/>
        </authorList>
    </citation>
    <scope>NUCLEOTIDE SEQUENCE [LARGE SCALE GENOMIC DNA]</scope>
    <source>
        <strain evidence="9 12">ATCC 43808</strain>
    </source>
</reference>